<organism evidence="2 3">
    <name type="scientific">Actinoplanes oblitus</name>
    <dbReference type="NCBI Taxonomy" id="3040509"/>
    <lineage>
        <taxon>Bacteria</taxon>
        <taxon>Bacillati</taxon>
        <taxon>Actinomycetota</taxon>
        <taxon>Actinomycetes</taxon>
        <taxon>Micromonosporales</taxon>
        <taxon>Micromonosporaceae</taxon>
        <taxon>Actinoplanes</taxon>
    </lineage>
</organism>
<keyword evidence="1" id="KW-1133">Transmembrane helix</keyword>
<feature type="transmembrane region" description="Helical" evidence="1">
    <location>
        <begin position="12"/>
        <end position="38"/>
    </location>
</feature>
<keyword evidence="1" id="KW-0812">Transmembrane</keyword>
<evidence type="ECO:0000313" key="3">
    <source>
        <dbReference type="Proteomes" id="UP001240150"/>
    </source>
</evidence>
<feature type="transmembrane region" description="Helical" evidence="1">
    <location>
        <begin position="44"/>
        <end position="64"/>
    </location>
</feature>
<name>A0ABY8W7J1_9ACTN</name>
<gene>
    <name evidence="2" type="ORF">ACTOB_005436</name>
</gene>
<keyword evidence="1" id="KW-0472">Membrane</keyword>
<dbReference type="InterPro" id="IPR045629">
    <property type="entry name" value="DUF6232"/>
</dbReference>
<dbReference type="EMBL" id="CP126980">
    <property type="protein sequence ID" value="WIM93457.1"/>
    <property type="molecule type" value="Genomic_DNA"/>
</dbReference>
<accession>A0ABY8W7J1</accession>
<protein>
    <submittedName>
        <fullName evidence="2">DUF6232 family protein</fullName>
    </submittedName>
</protein>
<dbReference type="Pfam" id="PF19744">
    <property type="entry name" value="DUF6232"/>
    <property type="match status" value="1"/>
</dbReference>
<proteinExistence type="predicted"/>
<sequence length="113" mass="12778">MSDMELYRAPYRWGLMTLVDIAITVALYAFMFTFLQLISTTPGASLALGAVLALSYLATFMFFARSRRWHISVSCSGRRLLIFSTRSRARQRRVGEAIDRAMRLIDEDACVGS</sequence>
<dbReference type="Proteomes" id="UP001240150">
    <property type="component" value="Chromosome"/>
</dbReference>
<reference evidence="2 3" key="1">
    <citation type="submission" date="2023-06" db="EMBL/GenBank/DDBJ databases">
        <authorList>
            <person name="Yushchuk O."/>
            <person name="Binda E."/>
            <person name="Ruckert-Reed C."/>
            <person name="Fedorenko V."/>
            <person name="Kalinowski J."/>
            <person name="Marinelli F."/>
        </authorList>
    </citation>
    <scope>NUCLEOTIDE SEQUENCE [LARGE SCALE GENOMIC DNA]</scope>
    <source>
        <strain evidence="2 3">NRRL 3884</strain>
    </source>
</reference>
<evidence type="ECO:0000256" key="1">
    <source>
        <dbReference type="SAM" id="Phobius"/>
    </source>
</evidence>
<keyword evidence="3" id="KW-1185">Reference proteome</keyword>
<evidence type="ECO:0000313" key="2">
    <source>
        <dbReference type="EMBL" id="WIM93457.1"/>
    </source>
</evidence>